<dbReference type="GO" id="GO:0005759">
    <property type="term" value="C:mitochondrial matrix"/>
    <property type="evidence" value="ECO:0007669"/>
    <property type="project" value="InterPro"/>
</dbReference>
<accession>A0A803MAH0</accession>
<dbReference type="OrthoDB" id="278212at2759"/>
<evidence type="ECO:0000313" key="2">
    <source>
        <dbReference type="Proteomes" id="UP000596660"/>
    </source>
</evidence>
<sequence>MRNVRAMQTILKNREAAKAKAFDLLKILQSEITHELSSPCFQNYRAGSPGDFTVEWDTPNSNDVVLRKKCDTGEDVAVSALLGPPDYARDGTYPRGVLMKVCIKKPGLSSLLHFKCEVTNAGHSGPEFNIHSADYLRSTSSTGPKNYKAPLFSELDSDLQDAFRDYLHTKGIGESLMNFLLVHMHKKEENQYVNWLQKLQGMLSQGD</sequence>
<dbReference type="AlphaFoldDB" id="A0A803MAH0"/>
<gene>
    <name evidence="1" type="primary">LOC110707331</name>
</gene>
<dbReference type="EnsemblPlants" id="AUR62026087-RA">
    <property type="protein sequence ID" value="AUR62026087-RA:cds"/>
    <property type="gene ID" value="AUR62026087"/>
</dbReference>
<dbReference type="FunFam" id="3.10.280.10:FF:000006">
    <property type="entry name" value="Mitochondrial glycoprotein, expressed"/>
    <property type="match status" value="1"/>
</dbReference>
<dbReference type="SUPFAM" id="SSF54529">
    <property type="entry name" value="Mitochondrial glycoprotein MAM33-like"/>
    <property type="match status" value="1"/>
</dbReference>
<dbReference type="GeneID" id="110707331"/>
<protein>
    <recommendedName>
        <fullName evidence="3">Mitochondrial glycoprotein</fullName>
    </recommendedName>
</protein>
<dbReference type="PANTHER" id="PTHR10826:SF1">
    <property type="entry name" value="COMPLEMENT COMPONENT 1 Q SUBCOMPONENT-BINDING PROTEIN, MITOCHONDRIAL"/>
    <property type="match status" value="1"/>
</dbReference>
<dbReference type="PANTHER" id="PTHR10826">
    <property type="entry name" value="COMPLEMENT COMPONENT 1"/>
    <property type="match status" value="1"/>
</dbReference>
<dbReference type="Proteomes" id="UP000596660">
    <property type="component" value="Unplaced"/>
</dbReference>
<dbReference type="Gene3D" id="3.10.280.10">
    <property type="entry name" value="Mitochondrial glycoprotein"/>
    <property type="match status" value="1"/>
</dbReference>
<dbReference type="Gramene" id="AUR62026087-RA">
    <property type="protein sequence ID" value="AUR62026087-RA:cds"/>
    <property type="gene ID" value="AUR62026087"/>
</dbReference>
<dbReference type="Pfam" id="PF02330">
    <property type="entry name" value="MAM33"/>
    <property type="match status" value="1"/>
</dbReference>
<reference evidence="1" key="2">
    <citation type="submission" date="2021-03" db="UniProtKB">
        <authorList>
            <consortium name="EnsemblPlants"/>
        </authorList>
    </citation>
    <scope>IDENTIFICATION</scope>
</reference>
<evidence type="ECO:0000313" key="1">
    <source>
        <dbReference type="EnsemblPlants" id="AUR62026087-RA:cds"/>
    </source>
</evidence>
<keyword evidence="2" id="KW-1185">Reference proteome</keyword>
<name>A0A803MAH0_CHEQI</name>
<evidence type="ECO:0008006" key="3">
    <source>
        <dbReference type="Google" id="ProtNLM"/>
    </source>
</evidence>
<dbReference type="InterPro" id="IPR036561">
    <property type="entry name" value="MAM33_sf"/>
</dbReference>
<dbReference type="RefSeq" id="XP_021741044.1">
    <property type="nucleotide sequence ID" value="XM_021885352.1"/>
</dbReference>
<dbReference type="KEGG" id="cqi:110707331"/>
<proteinExistence type="predicted"/>
<reference evidence="1" key="1">
    <citation type="journal article" date="2017" name="Nature">
        <title>The genome of Chenopodium quinoa.</title>
        <authorList>
            <person name="Jarvis D.E."/>
            <person name="Ho Y.S."/>
            <person name="Lightfoot D.J."/>
            <person name="Schmoeckel S.M."/>
            <person name="Li B."/>
            <person name="Borm T.J.A."/>
            <person name="Ohyanagi H."/>
            <person name="Mineta K."/>
            <person name="Michell C.T."/>
            <person name="Saber N."/>
            <person name="Kharbatia N.M."/>
            <person name="Rupper R.R."/>
            <person name="Sharp A.R."/>
            <person name="Dally N."/>
            <person name="Boughton B.A."/>
            <person name="Woo Y.H."/>
            <person name="Gao G."/>
            <person name="Schijlen E.G.W.M."/>
            <person name="Guo X."/>
            <person name="Momin A.A."/>
            <person name="Negrao S."/>
            <person name="Al-Babili S."/>
            <person name="Gehring C."/>
            <person name="Roessner U."/>
            <person name="Jung C."/>
            <person name="Murphy K."/>
            <person name="Arold S.T."/>
            <person name="Gojobori T."/>
            <person name="van der Linden C.G."/>
            <person name="van Loo E.N."/>
            <person name="Jellen E.N."/>
            <person name="Maughan P.J."/>
            <person name="Tester M."/>
        </authorList>
    </citation>
    <scope>NUCLEOTIDE SEQUENCE [LARGE SCALE GENOMIC DNA]</scope>
    <source>
        <strain evidence="1">cv. PI 614886</strain>
    </source>
</reference>
<dbReference type="OMA" id="ALMKVCI"/>
<organism evidence="1 2">
    <name type="scientific">Chenopodium quinoa</name>
    <name type="common">Quinoa</name>
    <dbReference type="NCBI Taxonomy" id="63459"/>
    <lineage>
        <taxon>Eukaryota</taxon>
        <taxon>Viridiplantae</taxon>
        <taxon>Streptophyta</taxon>
        <taxon>Embryophyta</taxon>
        <taxon>Tracheophyta</taxon>
        <taxon>Spermatophyta</taxon>
        <taxon>Magnoliopsida</taxon>
        <taxon>eudicotyledons</taxon>
        <taxon>Gunneridae</taxon>
        <taxon>Pentapetalae</taxon>
        <taxon>Caryophyllales</taxon>
        <taxon>Chenopodiaceae</taxon>
        <taxon>Chenopodioideae</taxon>
        <taxon>Atripliceae</taxon>
        <taxon>Chenopodium</taxon>
    </lineage>
</organism>
<dbReference type="InterPro" id="IPR003428">
    <property type="entry name" value="MAM33"/>
</dbReference>